<evidence type="ECO:0000313" key="2">
    <source>
        <dbReference type="EnsemblProtists" id="PYU1_T011351"/>
    </source>
</evidence>
<organism evidence="2 3">
    <name type="scientific">Globisporangium ultimum (strain ATCC 200006 / CBS 805.95 / DAOM BR144)</name>
    <name type="common">Pythium ultimum</name>
    <dbReference type="NCBI Taxonomy" id="431595"/>
    <lineage>
        <taxon>Eukaryota</taxon>
        <taxon>Sar</taxon>
        <taxon>Stramenopiles</taxon>
        <taxon>Oomycota</taxon>
        <taxon>Peronosporomycetes</taxon>
        <taxon>Pythiales</taxon>
        <taxon>Pythiaceae</taxon>
        <taxon>Globisporangium</taxon>
    </lineage>
</organism>
<dbReference type="HOGENOM" id="CLU_1339873_0_0_1"/>
<reference evidence="3" key="1">
    <citation type="journal article" date="2010" name="Genome Biol.">
        <title>Genome sequence of the necrotrophic plant pathogen Pythium ultimum reveals original pathogenicity mechanisms and effector repertoire.</title>
        <authorList>
            <person name="Levesque C.A."/>
            <person name="Brouwer H."/>
            <person name="Cano L."/>
            <person name="Hamilton J.P."/>
            <person name="Holt C."/>
            <person name="Huitema E."/>
            <person name="Raffaele S."/>
            <person name="Robideau G.P."/>
            <person name="Thines M."/>
            <person name="Win J."/>
            <person name="Zerillo M.M."/>
            <person name="Beakes G.W."/>
            <person name="Boore J.L."/>
            <person name="Busam D."/>
            <person name="Dumas B."/>
            <person name="Ferriera S."/>
            <person name="Fuerstenberg S.I."/>
            <person name="Gachon C.M."/>
            <person name="Gaulin E."/>
            <person name="Govers F."/>
            <person name="Grenville-Briggs L."/>
            <person name="Horner N."/>
            <person name="Hostetler J."/>
            <person name="Jiang R.H."/>
            <person name="Johnson J."/>
            <person name="Krajaejun T."/>
            <person name="Lin H."/>
            <person name="Meijer H.J."/>
            <person name="Moore B."/>
            <person name="Morris P."/>
            <person name="Phuntmart V."/>
            <person name="Puiu D."/>
            <person name="Shetty J."/>
            <person name="Stajich J.E."/>
            <person name="Tripathy S."/>
            <person name="Wawra S."/>
            <person name="van West P."/>
            <person name="Whitty B.R."/>
            <person name="Coutinho P.M."/>
            <person name="Henrissat B."/>
            <person name="Martin F."/>
            <person name="Thomas P.D."/>
            <person name="Tyler B.M."/>
            <person name="De Vries R.P."/>
            <person name="Kamoun S."/>
            <person name="Yandell M."/>
            <person name="Tisserat N."/>
            <person name="Buell C.R."/>
        </authorList>
    </citation>
    <scope>NUCLEOTIDE SEQUENCE</scope>
    <source>
        <strain evidence="3">DAOM:BR144</strain>
    </source>
</reference>
<dbReference type="Pfam" id="PF07714">
    <property type="entry name" value="PK_Tyr_Ser-Thr"/>
    <property type="match status" value="1"/>
</dbReference>
<feature type="domain" description="Protein kinase" evidence="1">
    <location>
        <begin position="1"/>
        <end position="97"/>
    </location>
</feature>
<evidence type="ECO:0000313" key="3">
    <source>
        <dbReference type="Proteomes" id="UP000019132"/>
    </source>
</evidence>
<dbReference type="STRING" id="431595.K3X2A2"/>
<dbReference type="Proteomes" id="UP000019132">
    <property type="component" value="Unassembled WGS sequence"/>
</dbReference>
<dbReference type="eggNOG" id="KOG0192">
    <property type="taxonomic scope" value="Eukaryota"/>
</dbReference>
<sequence>MAPEVINGKGGFAAYDEAADVYSLAITMWDILYPEKEKYPNSNNNHLRVFETVIAGTRPEVDPTLHPGLRELLTNSWHQDHWRRPSAQTIVQTLERIQEEVCSTFALELREELEKDIGHFKVDEPTIVSQSGEKGVRKLTGTRAVSCVSEGVRLGNILADAGFLHHAKHSRSFEFGTSMYFFDGGTIRFPSKCLKGIGITVPTLT</sequence>
<dbReference type="InParanoid" id="K3X2A2"/>
<proteinExistence type="predicted"/>
<keyword evidence="3" id="KW-1185">Reference proteome</keyword>
<dbReference type="InterPro" id="IPR051681">
    <property type="entry name" value="Ser/Thr_Kinases-Pseudokinases"/>
</dbReference>
<dbReference type="GO" id="GO:0004674">
    <property type="term" value="F:protein serine/threonine kinase activity"/>
    <property type="evidence" value="ECO:0007669"/>
    <property type="project" value="TreeGrafter"/>
</dbReference>
<dbReference type="PANTHER" id="PTHR44329">
    <property type="entry name" value="SERINE/THREONINE-PROTEIN KINASE TNNI3K-RELATED"/>
    <property type="match status" value="1"/>
</dbReference>
<evidence type="ECO:0000259" key="1">
    <source>
        <dbReference type="PROSITE" id="PS50011"/>
    </source>
</evidence>
<dbReference type="EMBL" id="GL376562">
    <property type="status" value="NOT_ANNOTATED_CDS"/>
    <property type="molecule type" value="Genomic_DNA"/>
</dbReference>
<name>K3X2A2_GLOUD</name>
<dbReference type="OMA" id="NTPRIQY"/>
<accession>K3X2A2</accession>
<dbReference type="EnsemblProtists" id="PYU1_T011351">
    <property type="protein sequence ID" value="PYU1_T011351"/>
    <property type="gene ID" value="PYU1_G011326"/>
</dbReference>
<dbReference type="PROSITE" id="PS50011">
    <property type="entry name" value="PROTEIN_KINASE_DOM"/>
    <property type="match status" value="1"/>
</dbReference>
<protein>
    <recommendedName>
        <fullName evidence="1">Protein kinase domain-containing protein</fullName>
    </recommendedName>
</protein>
<dbReference type="Gene3D" id="1.10.510.10">
    <property type="entry name" value="Transferase(Phosphotransferase) domain 1"/>
    <property type="match status" value="1"/>
</dbReference>
<reference evidence="2" key="3">
    <citation type="submission" date="2015-02" db="UniProtKB">
        <authorList>
            <consortium name="EnsemblProtists"/>
        </authorList>
    </citation>
    <scope>IDENTIFICATION</scope>
    <source>
        <strain evidence="2">DAOM BR144</strain>
    </source>
</reference>
<dbReference type="InterPro" id="IPR011009">
    <property type="entry name" value="Kinase-like_dom_sf"/>
</dbReference>
<dbReference type="PANTHER" id="PTHR44329:SF289">
    <property type="entry name" value="SERINE_THREONINE-PROTEIN KINASE VIK"/>
    <property type="match status" value="1"/>
</dbReference>
<reference evidence="3" key="2">
    <citation type="submission" date="2010-04" db="EMBL/GenBank/DDBJ databases">
        <authorList>
            <person name="Buell R."/>
            <person name="Hamilton J."/>
            <person name="Hostetler J."/>
        </authorList>
    </citation>
    <scope>NUCLEOTIDE SEQUENCE [LARGE SCALE GENOMIC DNA]</scope>
    <source>
        <strain evidence="3">DAOM:BR144</strain>
    </source>
</reference>
<dbReference type="VEuPathDB" id="FungiDB:PYU1_G011326"/>
<dbReference type="InterPro" id="IPR000719">
    <property type="entry name" value="Prot_kinase_dom"/>
</dbReference>
<dbReference type="InterPro" id="IPR001245">
    <property type="entry name" value="Ser-Thr/Tyr_kinase_cat_dom"/>
</dbReference>
<dbReference type="GO" id="GO:0005524">
    <property type="term" value="F:ATP binding"/>
    <property type="evidence" value="ECO:0007669"/>
    <property type="project" value="InterPro"/>
</dbReference>
<dbReference type="SUPFAM" id="SSF56112">
    <property type="entry name" value="Protein kinase-like (PK-like)"/>
    <property type="match status" value="1"/>
</dbReference>
<dbReference type="AlphaFoldDB" id="K3X2A2"/>